<protein>
    <submittedName>
        <fullName evidence="1">Uncharacterized protein</fullName>
    </submittedName>
</protein>
<sequence length="111" mass="11852">MRITLVVFALLLTARLGWAQKVQPQLAGQLSAPTGAPAPLPGSYRFGLDSLLTALDKNQVPSGILYDRVFPVARLDAFGQALVLPNAALVCKIRVYSPACVACLLPLPLRL</sequence>
<keyword evidence="2" id="KW-1185">Reference proteome</keyword>
<proteinExistence type="predicted"/>
<dbReference type="Proteomes" id="UP000297739">
    <property type="component" value="Unassembled WGS sequence"/>
</dbReference>
<organism evidence="1 2">
    <name type="scientific">Hymenobacter elongatus</name>
    <dbReference type="NCBI Taxonomy" id="877208"/>
    <lineage>
        <taxon>Bacteria</taxon>
        <taxon>Pseudomonadati</taxon>
        <taxon>Bacteroidota</taxon>
        <taxon>Cytophagia</taxon>
        <taxon>Cytophagales</taxon>
        <taxon>Hymenobacteraceae</taxon>
        <taxon>Hymenobacter</taxon>
    </lineage>
</organism>
<name>A0A4Z0PNP1_9BACT</name>
<reference evidence="1 2" key="1">
    <citation type="submission" date="2019-04" db="EMBL/GenBank/DDBJ databases">
        <authorList>
            <person name="Feng G."/>
            <person name="Zhang J."/>
            <person name="Zhu H."/>
        </authorList>
    </citation>
    <scope>NUCLEOTIDE SEQUENCE [LARGE SCALE GENOMIC DNA]</scope>
    <source>
        <strain evidence="1 2">JCM 17223</strain>
    </source>
</reference>
<comment type="caution">
    <text evidence="1">The sequence shown here is derived from an EMBL/GenBank/DDBJ whole genome shotgun (WGS) entry which is preliminary data.</text>
</comment>
<accession>A0A4Z0PNP1</accession>
<gene>
    <name evidence="1" type="ORF">E5J99_06550</name>
</gene>
<dbReference type="RefSeq" id="WP_135496921.1">
    <property type="nucleotide sequence ID" value="NZ_SRLD01000009.1"/>
</dbReference>
<dbReference type="EMBL" id="SRLD01000009">
    <property type="protein sequence ID" value="TGE17844.1"/>
    <property type="molecule type" value="Genomic_DNA"/>
</dbReference>
<evidence type="ECO:0000313" key="2">
    <source>
        <dbReference type="Proteomes" id="UP000297739"/>
    </source>
</evidence>
<dbReference type="AlphaFoldDB" id="A0A4Z0PNP1"/>
<evidence type="ECO:0000313" key="1">
    <source>
        <dbReference type="EMBL" id="TGE17844.1"/>
    </source>
</evidence>